<organism evidence="7 8">
    <name type="scientific">Pseudonocardia kunmingensis</name>
    <dbReference type="NCBI Taxonomy" id="630975"/>
    <lineage>
        <taxon>Bacteria</taxon>
        <taxon>Bacillati</taxon>
        <taxon>Actinomycetota</taxon>
        <taxon>Actinomycetes</taxon>
        <taxon>Pseudonocardiales</taxon>
        <taxon>Pseudonocardiaceae</taxon>
        <taxon>Pseudonocardia</taxon>
    </lineage>
</organism>
<evidence type="ECO:0000313" key="7">
    <source>
        <dbReference type="EMBL" id="TQM06084.1"/>
    </source>
</evidence>
<dbReference type="Proteomes" id="UP000315677">
    <property type="component" value="Unassembled WGS sequence"/>
</dbReference>
<gene>
    <name evidence="7" type="ORF">FB558_6320</name>
</gene>
<dbReference type="GO" id="GO:0030001">
    <property type="term" value="P:metal ion transport"/>
    <property type="evidence" value="ECO:0007669"/>
    <property type="project" value="InterPro"/>
</dbReference>
<dbReference type="AlphaFoldDB" id="A0A543D9R6"/>
<evidence type="ECO:0000256" key="3">
    <source>
        <dbReference type="ARBA" id="ARBA00022723"/>
    </source>
</evidence>
<dbReference type="PANTHER" id="PTHR42953">
    <property type="entry name" value="HIGH-AFFINITY ZINC UPTAKE SYSTEM PROTEIN ZNUA-RELATED"/>
    <property type="match status" value="1"/>
</dbReference>
<feature type="signal peptide" evidence="6">
    <location>
        <begin position="1"/>
        <end position="30"/>
    </location>
</feature>
<dbReference type="PRINTS" id="PR00690">
    <property type="entry name" value="ADHESNFAMILY"/>
</dbReference>
<evidence type="ECO:0000256" key="6">
    <source>
        <dbReference type="SAM" id="SignalP"/>
    </source>
</evidence>
<accession>A0A543D9R6</accession>
<evidence type="ECO:0000256" key="2">
    <source>
        <dbReference type="ARBA" id="ARBA00022448"/>
    </source>
</evidence>
<proteinExistence type="inferred from homology"/>
<dbReference type="InterPro" id="IPR006127">
    <property type="entry name" value="ZnuA-like"/>
</dbReference>
<keyword evidence="8" id="KW-1185">Reference proteome</keyword>
<dbReference type="InterPro" id="IPR050492">
    <property type="entry name" value="Bact_metal-bind_prot9"/>
</dbReference>
<dbReference type="GO" id="GO:0046872">
    <property type="term" value="F:metal ion binding"/>
    <property type="evidence" value="ECO:0007669"/>
    <property type="project" value="UniProtKB-KW"/>
</dbReference>
<feature type="chain" id="PRO_5021703509" evidence="6">
    <location>
        <begin position="31"/>
        <end position="315"/>
    </location>
</feature>
<dbReference type="GO" id="GO:0007155">
    <property type="term" value="P:cell adhesion"/>
    <property type="evidence" value="ECO:0007669"/>
    <property type="project" value="InterPro"/>
</dbReference>
<evidence type="ECO:0000313" key="8">
    <source>
        <dbReference type="Proteomes" id="UP000315677"/>
    </source>
</evidence>
<keyword evidence="3" id="KW-0479">Metal-binding</keyword>
<keyword evidence="2 5" id="KW-0813">Transport</keyword>
<reference evidence="7 8" key="1">
    <citation type="submission" date="2019-06" db="EMBL/GenBank/DDBJ databases">
        <title>Sequencing the genomes of 1000 actinobacteria strains.</title>
        <authorList>
            <person name="Klenk H.-P."/>
        </authorList>
    </citation>
    <scope>NUCLEOTIDE SEQUENCE [LARGE SCALE GENOMIC DNA]</scope>
    <source>
        <strain evidence="7 8">DSM 45301</strain>
    </source>
</reference>
<evidence type="ECO:0000256" key="1">
    <source>
        <dbReference type="ARBA" id="ARBA00004196"/>
    </source>
</evidence>
<comment type="similarity">
    <text evidence="5">Belongs to the bacterial solute-binding protein 9 family.</text>
</comment>
<dbReference type="InterPro" id="IPR006128">
    <property type="entry name" value="Lipoprotein_PsaA-like"/>
</dbReference>
<dbReference type="RefSeq" id="WP_142059701.1">
    <property type="nucleotide sequence ID" value="NZ_VFPA01000004.1"/>
</dbReference>
<dbReference type="OrthoDB" id="5296019at2"/>
<comment type="subcellular location">
    <subcellularLocation>
        <location evidence="1">Cell envelope</location>
    </subcellularLocation>
</comment>
<dbReference type="Pfam" id="PF01297">
    <property type="entry name" value="ZnuA"/>
    <property type="match status" value="1"/>
</dbReference>
<protein>
    <submittedName>
        <fullName evidence="7">Zinc/manganese transport system substrate-binding protein</fullName>
    </submittedName>
</protein>
<dbReference type="GO" id="GO:0030313">
    <property type="term" value="C:cell envelope"/>
    <property type="evidence" value="ECO:0007669"/>
    <property type="project" value="UniProtKB-SubCell"/>
</dbReference>
<name>A0A543D9R6_9PSEU</name>
<dbReference type="EMBL" id="VFPA01000004">
    <property type="protein sequence ID" value="TQM06084.1"/>
    <property type="molecule type" value="Genomic_DNA"/>
</dbReference>
<evidence type="ECO:0000256" key="4">
    <source>
        <dbReference type="ARBA" id="ARBA00022729"/>
    </source>
</evidence>
<dbReference type="SUPFAM" id="SSF53807">
    <property type="entry name" value="Helical backbone' metal receptor"/>
    <property type="match status" value="1"/>
</dbReference>
<dbReference type="Gene3D" id="3.40.50.1980">
    <property type="entry name" value="Nitrogenase molybdenum iron protein domain"/>
    <property type="match status" value="1"/>
</dbReference>
<evidence type="ECO:0000256" key="5">
    <source>
        <dbReference type="RuleBase" id="RU003512"/>
    </source>
</evidence>
<comment type="caution">
    <text evidence="7">The sequence shown here is derived from an EMBL/GenBank/DDBJ whole genome shotgun (WGS) entry which is preliminary data.</text>
</comment>
<dbReference type="PANTHER" id="PTHR42953:SF1">
    <property type="entry name" value="METAL-BINDING PROTEIN HI_0362-RELATED"/>
    <property type="match status" value="1"/>
</dbReference>
<dbReference type="PROSITE" id="PS51257">
    <property type="entry name" value="PROKAR_LIPOPROTEIN"/>
    <property type="match status" value="1"/>
</dbReference>
<sequence length="315" mass="32058">MTARRVIPPLVALATALALTACGSGSPAPAEPAPGAPADGGPIAVVASTNVYGSIVEAVGGDAVAVTSIIDNPDADPHEYESTPADAVAVNEAQLVVYNGADYDPFADQLIEAAGTNPTAINVAELSGLEAQVPAGEEFNEHVWYSLPTVKMLADTIAADLGTADPAQASTFTTNATDFTTAIDELLAKLDAIKLAHEGERVAITEPIPVYIIEAAGLVNATPEEFAEAVEEGQDAPALVVAETLALFEGPDPVKALVANTQVEDAATLQVADAATASGVPIVQVTETLAEGTDDYVTWMTQQIDALTAALDGAA</sequence>
<keyword evidence="4 6" id="KW-0732">Signal</keyword>